<keyword evidence="2 5" id="KW-0238">DNA-binding</keyword>
<reference evidence="5 6" key="1">
    <citation type="submission" date="2022-04" db="EMBL/GenBank/DDBJ databases">
        <title>Rhizobium coralii sp. nov., isolated from coral Turbinaria peltata.</title>
        <authorList>
            <person name="Sun H."/>
        </authorList>
    </citation>
    <scope>NUCLEOTIDE SEQUENCE [LARGE SCALE GENOMIC DNA]</scope>
    <source>
        <strain evidence="5 6">NTR19</strain>
    </source>
</reference>
<dbReference type="PROSITE" id="PS00894">
    <property type="entry name" value="HTH_DEOR_1"/>
    <property type="match status" value="1"/>
</dbReference>
<dbReference type="Pfam" id="PF00455">
    <property type="entry name" value="DeoRC"/>
    <property type="match status" value="1"/>
</dbReference>
<dbReference type="Gene3D" id="1.10.10.10">
    <property type="entry name" value="Winged helix-like DNA-binding domain superfamily/Winged helix DNA-binding domain"/>
    <property type="match status" value="1"/>
</dbReference>
<dbReference type="InterPro" id="IPR014036">
    <property type="entry name" value="DeoR-like_C"/>
</dbReference>
<evidence type="ECO:0000256" key="2">
    <source>
        <dbReference type="ARBA" id="ARBA00023125"/>
    </source>
</evidence>
<proteinExistence type="predicted"/>
<evidence type="ECO:0000313" key="6">
    <source>
        <dbReference type="Proteomes" id="UP001202827"/>
    </source>
</evidence>
<dbReference type="PANTHER" id="PTHR30363">
    <property type="entry name" value="HTH-TYPE TRANSCRIPTIONAL REGULATOR SRLR-RELATED"/>
    <property type="match status" value="1"/>
</dbReference>
<name>A0ABT0IUC8_9HYPH</name>
<evidence type="ECO:0000259" key="4">
    <source>
        <dbReference type="PROSITE" id="PS51000"/>
    </source>
</evidence>
<sequence length="260" mass="27779">MSDADRHRIITDLLKERPFASVRDLQEQLGVSAATVRRDIDKLHEIGKARKVYGGISASVGPGLSRIAARSYDENRDRAVEAKRAIAQAAAGLVRDGDSIIVHAGSTCYHLGLLLARRNVRLYTNSMPLAAYLGENGTCHLTIAGGELHREPRIIHDPAAGPPSFFASRFFVGTQGINNEGLLESHPLLTKVISELASCADEIVVLADSSKFSIQARNLVLPLSRVSTIIVDDGLSDANAKMLEDAGVTIVIAHPSGNGG</sequence>
<dbReference type="InterPro" id="IPR037171">
    <property type="entry name" value="NagB/RpiA_transferase-like"/>
</dbReference>
<dbReference type="Pfam" id="PF08220">
    <property type="entry name" value="HTH_DeoR"/>
    <property type="match status" value="1"/>
</dbReference>
<evidence type="ECO:0000313" key="5">
    <source>
        <dbReference type="EMBL" id="MCK8781458.1"/>
    </source>
</evidence>
<dbReference type="RefSeq" id="WP_118851029.1">
    <property type="nucleotide sequence ID" value="NZ_JALPRY010000017.1"/>
</dbReference>
<keyword evidence="3" id="KW-0804">Transcription</keyword>
<evidence type="ECO:0000256" key="3">
    <source>
        <dbReference type="ARBA" id="ARBA00023163"/>
    </source>
</evidence>
<keyword evidence="6" id="KW-1185">Reference proteome</keyword>
<dbReference type="InterPro" id="IPR036388">
    <property type="entry name" value="WH-like_DNA-bd_sf"/>
</dbReference>
<accession>A0ABT0IUC8</accession>
<feature type="domain" description="HTH deoR-type" evidence="4">
    <location>
        <begin position="3"/>
        <end position="58"/>
    </location>
</feature>
<comment type="caution">
    <text evidence="5">The sequence shown here is derived from an EMBL/GenBank/DDBJ whole genome shotgun (WGS) entry which is preliminary data.</text>
</comment>
<dbReference type="SMART" id="SM00420">
    <property type="entry name" value="HTH_DEOR"/>
    <property type="match status" value="1"/>
</dbReference>
<dbReference type="InterPro" id="IPR001034">
    <property type="entry name" value="DeoR_HTH"/>
</dbReference>
<dbReference type="Proteomes" id="UP001202827">
    <property type="component" value="Unassembled WGS sequence"/>
</dbReference>
<evidence type="ECO:0000256" key="1">
    <source>
        <dbReference type="ARBA" id="ARBA00023015"/>
    </source>
</evidence>
<dbReference type="GO" id="GO:0003677">
    <property type="term" value="F:DNA binding"/>
    <property type="evidence" value="ECO:0007669"/>
    <property type="project" value="UniProtKB-KW"/>
</dbReference>
<organism evidence="5 6">
    <name type="scientific">Neorhizobium turbinariae</name>
    <dbReference type="NCBI Taxonomy" id="2937795"/>
    <lineage>
        <taxon>Bacteria</taxon>
        <taxon>Pseudomonadati</taxon>
        <taxon>Pseudomonadota</taxon>
        <taxon>Alphaproteobacteria</taxon>
        <taxon>Hyphomicrobiales</taxon>
        <taxon>Rhizobiaceae</taxon>
        <taxon>Rhizobium/Agrobacterium group</taxon>
        <taxon>Neorhizobium</taxon>
    </lineage>
</organism>
<dbReference type="InterPro" id="IPR018356">
    <property type="entry name" value="Tscrpt_reg_HTH_DeoR_CS"/>
</dbReference>
<dbReference type="EMBL" id="JALPRY010000017">
    <property type="protein sequence ID" value="MCK8781458.1"/>
    <property type="molecule type" value="Genomic_DNA"/>
</dbReference>
<dbReference type="InterPro" id="IPR036390">
    <property type="entry name" value="WH_DNA-bd_sf"/>
</dbReference>
<protein>
    <submittedName>
        <fullName evidence="5">DeoR/GlpR family DNA-binding transcription regulator</fullName>
    </submittedName>
</protein>
<dbReference type="SUPFAM" id="SSF100950">
    <property type="entry name" value="NagB/RpiA/CoA transferase-like"/>
    <property type="match status" value="1"/>
</dbReference>
<gene>
    <name evidence="5" type="ORF">M0654_15855</name>
</gene>
<dbReference type="PRINTS" id="PR00037">
    <property type="entry name" value="HTHLACR"/>
</dbReference>
<dbReference type="SMART" id="SM01134">
    <property type="entry name" value="DeoRC"/>
    <property type="match status" value="1"/>
</dbReference>
<keyword evidence="1" id="KW-0805">Transcription regulation</keyword>
<dbReference type="InterPro" id="IPR050313">
    <property type="entry name" value="Carb_Metab_HTH_regulators"/>
</dbReference>
<dbReference type="PROSITE" id="PS51000">
    <property type="entry name" value="HTH_DEOR_2"/>
    <property type="match status" value="1"/>
</dbReference>
<dbReference type="PANTHER" id="PTHR30363:SF55">
    <property type="entry name" value="HTH-TYPE TRANSCRIPTIONAL REGULATOR ULAR"/>
    <property type="match status" value="1"/>
</dbReference>
<dbReference type="SUPFAM" id="SSF46785">
    <property type="entry name" value="Winged helix' DNA-binding domain"/>
    <property type="match status" value="1"/>
</dbReference>